<evidence type="ECO:0000313" key="2">
    <source>
        <dbReference type="Proteomes" id="UP001281147"/>
    </source>
</evidence>
<name>A0ACC3MQC6_9PEZI</name>
<proteinExistence type="predicted"/>
<dbReference type="Proteomes" id="UP001281147">
    <property type="component" value="Unassembled WGS sequence"/>
</dbReference>
<reference evidence="1" key="1">
    <citation type="submission" date="2023-07" db="EMBL/GenBank/DDBJ databases">
        <title>Black Yeasts Isolated from many extreme environments.</title>
        <authorList>
            <person name="Coleine C."/>
            <person name="Stajich J.E."/>
            <person name="Selbmann L."/>
        </authorList>
    </citation>
    <scope>NUCLEOTIDE SEQUENCE</scope>
    <source>
        <strain evidence="1">CCFEE 5714</strain>
    </source>
</reference>
<organism evidence="1 2">
    <name type="scientific">Vermiconidia calcicola</name>
    <dbReference type="NCBI Taxonomy" id="1690605"/>
    <lineage>
        <taxon>Eukaryota</taxon>
        <taxon>Fungi</taxon>
        <taxon>Dikarya</taxon>
        <taxon>Ascomycota</taxon>
        <taxon>Pezizomycotina</taxon>
        <taxon>Dothideomycetes</taxon>
        <taxon>Dothideomycetidae</taxon>
        <taxon>Mycosphaerellales</taxon>
        <taxon>Extremaceae</taxon>
        <taxon>Vermiconidia</taxon>
    </lineage>
</organism>
<sequence>MSGTKRKDAPSGITKGVKKQKTVETKRTKPQRAEEQTDSGGENGFGGFSDDDEEEMSAGGGDVTDEAVKTNGHSKTTNENAKPFKLENNTTSAEAHAKQRLVAKERKASKPNADAIQRSKKIWERLRRKSHVPAEERKQLVAELFDIITGRVRDFVFKHDSVRVIQCALKYANQEQRRVIVEELKGDLRALSESRYGKFLVAKMVSSGDSVTNTAVVEEFYGHVRRLINHPEASWIVDDIYRQIATTGQKAMMLREWYGAEFALFHRKGSSITKPKLEEAMETTTADLVKILEKNPEKRKPILQYLLQTINSLIQKKMTGFTMLHDAMLQYFLALNPGSDEHTEFLEILKGDIDKETEGGGGDLFRNLAFTKSGSRLVCLALAYGSAKDRKMIVRTFKDTIETMAFDQHAKMVLVTAVDVLDDTKMSYKSILSELLGQHGIADETQRLDRLESMIVNLNARLPVLYSLAGMAKWLVSDAEKALLSDVHAIRTKTSKKEPDARRKELLSHISASLLDFAAKRAENLVQSSFGCQFLTEVLLETEAEEKAAAKTAVAALATGDPTEEGHPAKNAAAGRMLKTLVLGGQFDPKTKSVKLTEPRLGFATALYPVIQDRVVEWACSDSSFVVVGLLESEDVEEGVKVEAKAALKKGRKRIEGVAKGDGKEDKGNAGARILVGKI</sequence>
<keyword evidence="2" id="KW-1185">Reference proteome</keyword>
<comment type="caution">
    <text evidence="1">The sequence shown here is derived from an EMBL/GenBank/DDBJ whole genome shotgun (WGS) entry which is preliminary data.</text>
</comment>
<protein>
    <submittedName>
        <fullName evidence="1">Pumilio y domain member 6</fullName>
    </submittedName>
</protein>
<gene>
    <name evidence="1" type="primary">puf6_2</name>
    <name evidence="1" type="ORF">LTR37_015941</name>
</gene>
<dbReference type="EMBL" id="JAUTXU010000185">
    <property type="protein sequence ID" value="KAK3700437.1"/>
    <property type="molecule type" value="Genomic_DNA"/>
</dbReference>
<evidence type="ECO:0000313" key="1">
    <source>
        <dbReference type="EMBL" id="KAK3700437.1"/>
    </source>
</evidence>
<accession>A0ACC3MQC6</accession>